<evidence type="ECO:0000256" key="10">
    <source>
        <dbReference type="PIRSR" id="PIRSR017269-1"/>
    </source>
</evidence>
<keyword evidence="14" id="KW-1185">Reference proteome</keyword>
<dbReference type="PIRSF" id="PIRSF017269">
    <property type="entry name" value="GCD14"/>
    <property type="match status" value="1"/>
</dbReference>
<keyword evidence="8 9" id="KW-0539">Nucleus</keyword>
<feature type="binding site" evidence="10">
    <location>
        <position position="134"/>
    </location>
    <ligand>
        <name>S-adenosyl-L-methionine</name>
        <dbReference type="ChEBI" id="CHEBI:59789"/>
    </ligand>
</feature>
<feature type="region of interest" description="Disordered" evidence="11">
    <location>
        <begin position="261"/>
        <end position="353"/>
    </location>
</feature>
<dbReference type="GO" id="GO:0160107">
    <property type="term" value="F:tRNA (adenine(58)-N1)-methyltransferase activity"/>
    <property type="evidence" value="ECO:0007669"/>
    <property type="project" value="UniProtKB-EC"/>
</dbReference>
<dbReference type="GO" id="GO:0005634">
    <property type="term" value="C:nucleus"/>
    <property type="evidence" value="ECO:0007669"/>
    <property type="project" value="UniProtKB-SubCell"/>
</dbReference>
<evidence type="ECO:0000256" key="11">
    <source>
        <dbReference type="SAM" id="MobiDB-lite"/>
    </source>
</evidence>
<dbReference type="PANTHER" id="PTHR12133">
    <property type="entry name" value="TRNA (ADENINE(58)-N(1))-METHYLTRANSFERASE"/>
    <property type="match status" value="1"/>
</dbReference>
<dbReference type="InterPro" id="IPR029063">
    <property type="entry name" value="SAM-dependent_MTases_sf"/>
</dbReference>
<dbReference type="OrthoDB" id="1925287at2759"/>
<evidence type="ECO:0000256" key="9">
    <source>
        <dbReference type="PIRNR" id="PIRNR017269"/>
    </source>
</evidence>
<feature type="binding site" evidence="10">
    <location>
        <position position="154"/>
    </location>
    <ligand>
        <name>S-adenosyl-L-methionine</name>
        <dbReference type="ChEBI" id="CHEBI:59789"/>
    </ligand>
</feature>
<dbReference type="Gene3D" id="3.10.330.20">
    <property type="match status" value="1"/>
</dbReference>
<proteinExistence type="inferred from homology"/>
<comment type="catalytic activity">
    <reaction evidence="9">
        <text>adenosine(58) in tRNA + S-adenosyl-L-methionine = N(1)-methyladenosine(58) in tRNA + S-adenosyl-L-homocysteine + H(+)</text>
        <dbReference type="Rhea" id="RHEA:43152"/>
        <dbReference type="Rhea" id="RHEA-COMP:10365"/>
        <dbReference type="Rhea" id="RHEA-COMP:10366"/>
        <dbReference type="ChEBI" id="CHEBI:15378"/>
        <dbReference type="ChEBI" id="CHEBI:57856"/>
        <dbReference type="ChEBI" id="CHEBI:59789"/>
        <dbReference type="ChEBI" id="CHEBI:74411"/>
        <dbReference type="ChEBI" id="CHEBI:74491"/>
        <dbReference type="EC" id="2.1.1.220"/>
    </reaction>
</comment>
<dbReference type="AlphaFoldDB" id="A0A4T0FRJ3"/>
<keyword evidence="4 9" id="KW-0489">Methyltransferase</keyword>
<feature type="domain" description="tRNA (adenine(58)-N(1))-methyltransferase catalytic subunit TRM61 C-terminal" evidence="12">
    <location>
        <begin position="63"/>
        <end position="292"/>
    </location>
</feature>
<evidence type="ECO:0000256" key="1">
    <source>
        <dbReference type="ARBA" id="ARBA00004123"/>
    </source>
</evidence>
<evidence type="ECO:0000256" key="2">
    <source>
        <dbReference type="ARBA" id="ARBA00012796"/>
    </source>
</evidence>
<keyword evidence="7 9" id="KW-0819">tRNA processing</keyword>
<sequence>MLNSSSNTIHDNDQVILWLTKDQLSLIRVEKDKLFQNKFGSFRHADMIGRNFGDKLSSTNNRGFIHLLKPSAELWTLALPHRTQILYNTDISFIMTTLNIKPGSRVIESGTGSGSFSHSVARTIGKRGQLHSFEYHQSRSEKARLEFSDHGLSDIISVYHRDSCKDGFTSELHNSIDSVFLDLPMPWLAIPHAKQALRKDKTSRICCFSPCIEQVLKTITSLNANGFTNVTMYEVLTKNYDTSYTHLPTVTDATHKLKAVLHKKETRRQQQIAASQKKLEEKTGESAQVEEAEEVKQTEQTEQTEKTEQTKSPERAERPQRNQNKRKLGAAQEASNASNANNANDANDADDTSASASASTRLLSRPFMDTRGHTSYLTFASLLPDLCDSATDKEEKAETDEGVVDKMLE</sequence>
<reference evidence="13 14" key="1">
    <citation type="submission" date="2019-03" db="EMBL/GenBank/DDBJ databases">
        <title>Sequencing 23 genomes of Wallemia ichthyophaga.</title>
        <authorList>
            <person name="Gostincar C."/>
        </authorList>
    </citation>
    <scope>NUCLEOTIDE SEQUENCE [LARGE SCALE GENOMIC DNA]</scope>
    <source>
        <strain evidence="13 14">EXF-5753</strain>
    </source>
</reference>
<dbReference type="InterPro" id="IPR014816">
    <property type="entry name" value="tRNA_MeTrfase_Gcd14"/>
</dbReference>
<dbReference type="Proteomes" id="UP000310189">
    <property type="component" value="Unassembled WGS sequence"/>
</dbReference>
<dbReference type="PANTHER" id="PTHR12133:SF2">
    <property type="entry name" value="TRNA (ADENINE(58)-N(1))-METHYLTRANSFERASE CATALYTIC SUBUNIT TRMT61A"/>
    <property type="match status" value="1"/>
</dbReference>
<keyword evidence="5 9" id="KW-0808">Transferase</keyword>
<dbReference type="SUPFAM" id="SSF53335">
    <property type="entry name" value="S-adenosyl-L-methionine-dependent methyltransferases"/>
    <property type="match status" value="1"/>
</dbReference>
<evidence type="ECO:0000256" key="4">
    <source>
        <dbReference type="ARBA" id="ARBA00022603"/>
    </source>
</evidence>
<dbReference type="GO" id="GO:0030488">
    <property type="term" value="P:tRNA methylation"/>
    <property type="evidence" value="ECO:0007669"/>
    <property type="project" value="InterPro"/>
</dbReference>
<accession>A0A4T0FRJ3</accession>
<comment type="caution">
    <text evidence="13">The sequence shown here is derived from an EMBL/GenBank/DDBJ whole genome shotgun (WGS) entry which is preliminary data.</text>
</comment>
<evidence type="ECO:0000256" key="8">
    <source>
        <dbReference type="ARBA" id="ARBA00023242"/>
    </source>
</evidence>
<feature type="binding site" evidence="10">
    <location>
        <position position="182"/>
    </location>
    <ligand>
        <name>S-adenosyl-L-methionine</name>
        <dbReference type="ChEBI" id="CHEBI:59789"/>
    </ligand>
</feature>
<comment type="subcellular location">
    <subcellularLocation>
        <location evidence="1 9">Nucleus</location>
    </subcellularLocation>
</comment>
<dbReference type="GO" id="GO:0031515">
    <property type="term" value="C:tRNA (m1A) methyltransferase complex"/>
    <property type="evidence" value="ECO:0007669"/>
    <property type="project" value="UniProtKB-UniRule"/>
</dbReference>
<evidence type="ECO:0000256" key="6">
    <source>
        <dbReference type="ARBA" id="ARBA00022691"/>
    </source>
</evidence>
<dbReference type="InterPro" id="IPR049470">
    <property type="entry name" value="TRM61_C"/>
</dbReference>
<organism evidence="13 14">
    <name type="scientific">Wallemia hederae</name>
    <dbReference type="NCBI Taxonomy" id="1540922"/>
    <lineage>
        <taxon>Eukaryota</taxon>
        <taxon>Fungi</taxon>
        <taxon>Dikarya</taxon>
        <taxon>Basidiomycota</taxon>
        <taxon>Wallemiomycotina</taxon>
        <taxon>Wallemiomycetes</taxon>
        <taxon>Wallemiales</taxon>
        <taxon>Wallemiaceae</taxon>
        <taxon>Wallemia</taxon>
    </lineage>
</organism>
<evidence type="ECO:0000256" key="7">
    <source>
        <dbReference type="ARBA" id="ARBA00022694"/>
    </source>
</evidence>
<dbReference type="PROSITE" id="PS51620">
    <property type="entry name" value="SAM_TRM61"/>
    <property type="match status" value="1"/>
</dbReference>
<evidence type="ECO:0000313" key="13">
    <source>
        <dbReference type="EMBL" id="TIA90575.1"/>
    </source>
</evidence>
<dbReference type="Gene3D" id="3.40.50.150">
    <property type="entry name" value="Vaccinia Virus protein VP39"/>
    <property type="match status" value="1"/>
</dbReference>
<feature type="compositionally biased region" description="Basic and acidic residues" evidence="11">
    <location>
        <begin position="294"/>
        <end position="320"/>
    </location>
</feature>
<protein>
    <recommendedName>
        <fullName evidence="3 9">tRNA (adenine(58)-N(1))-methyltransferase catalytic subunit TRM61</fullName>
        <ecNumber evidence="2 9">2.1.1.220</ecNumber>
    </recommendedName>
</protein>
<evidence type="ECO:0000256" key="5">
    <source>
        <dbReference type="ARBA" id="ARBA00022679"/>
    </source>
</evidence>
<feature type="domain" description="tRNA (adenine(58)-N(1))-methyltransferase catalytic subunit TRM61 C-terminal" evidence="12">
    <location>
        <begin position="305"/>
        <end position="381"/>
    </location>
</feature>
<name>A0A4T0FRJ3_9BASI</name>
<comment type="function">
    <text evidence="9">Catalytic subunit of tRNA (adenine-N(1)-)-methyltransferase, which catalyzes the formation of N(1)-methyladenine at position 58 (m1A58) in initiator methionyl-tRNA.</text>
</comment>
<dbReference type="EC" id="2.1.1.220" evidence="2 9"/>
<evidence type="ECO:0000313" key="14">
    <source>
        <dbReference type="Proteomes" id="UP000310189"/>
    </source>
</evidence>
<dbReference type="Pfam" id="PF08704">
    <property type="entry name" value="GCD14"/>
    <property type="match status" value="2"/>
</dbReference>
<feature type="compositionally biased region" description="Low complexity" evidence="11">
    <location>
        <begin position="334"/>
        <end position="353"/>
    </location>
</feature>
<evidence type="ECO:0000259" key="12">
    <source>
        <dbReference type="Pfam" id="PF08704"/>
    </source>
</evidence>
<gene>
    <name evidence="13" type="ORF">E3P99_01535</name>
</gene>
<evidence type="ECO:0000256" key="3">
    <source>
        <dbReference type="ARBA" id="ARBA00015963"/>
    </source>
</evidence>
<dbReference type="EMBL" id="SPNW01000018">
    <property type="protein sequence ID" value="TIA90575.1"/>
    <property type="molecule type" value="Genomic_DNA"/>
</dbReference>
<comment type="similarity">
    <text evidence="9">Belongs to the class I-like SAM-binding methyltransferase superfamily. TRM61 family.</text>
</comment>
<keyword evidence="6 9" id="KW-0949">S-adenosyl-L-methionine</keyword>